<gene>
    <name evidence="4" type="ORF">M0811_01654</name>
</gene>
<name>A0A9Q0RA18_ANAIG</name>
<dbReference type="SUPFAM" id="SSF101908">
    <property type="entry name" value="Putative isomerase YbhE"/>
    <property type="match status" value="1"/>
</dbReference>
<evidence type="ECO:0000313" key="5">
    <source>
        <dbReference type="Proteomes" id="UP001149090"/>
    </source>
</evidence>
<protein>
    <submittedName>
        <fullName evidence="4">Fasciclin-2-like protein</fullName>
    </submittedName>
</protein>
<feature type="signal peptide" evidence="3">
    <location>
        <begin position="1"/>
        <end position="19"/>
    </location>
</feature>
<keyword evidence="3" id="KW-0732">Signal</keyword>
<accession>A0A9Q0RA18</accession>
<dbReference type="Gene3D" id="2.130.10.10">
    <property type="entry name" value="YVTN repeat-like/Quinoprotein amine dehydrogenase"/>
    <property type="match status" value="1"/>
</dbReference>
<dbReference type="InterPro" id="IPR015943">
    <property type="entry name" value="WD40/YVTN_repeat-like_dom_sf"/>
</dbReference>
<dbReference type="Proteomes" id="UP001149090">
    <property type="component" value="Unassembled WGS sequence"/>
</dbReference>
<dbReference type="SUPFAM" id="SSF49265">
    <property type="entry name" value="Fibronectin type III"/>
    <property type="match status" value="1"/>
</dbReference>
<keyword evidence="1" id="KW-0677">Repeat</keyword>
<evidence type="ECO:0000256" key="3">
    <source>
        <dbReference type="SAM" id="SignalP"/>
    </source>
</evidence>
<sequence length="1643" mass="179344">MMNKKTIILLFFLIQIIQSYKIKFESSGDETYVWKEVFNQFPSSTGNTYGRGKAINQDMAAVGDDYKVIVYIFKYDGTNWQYIQNITGEADSRFGLNVDFSADSSLLAISAHSNSKFFIYSWTGSEYVQRDVITGDYGSYLGLSLSLTGDGNRIAVGTMFYGVGIFEYASGNWTSTKVLTETGSSSYGYVVAISKNGEILLVGDQSENTTYVYSYDSGQWNNIQNLTRENKFGYSLSICDDGSVFVVGTYYSNAAFIYRKNGATYDLDKSLSGTISTSFGMVIAINEDGNEVLVGNSDTSSVYVYIYQSGDWVEQPVMKPSSYSYSFGSTVEISGNWSIVTKSNSPRGVYILEQSILTGPGIELVNCTSLYSKFKCYWTQPENDVSLQFQIDYGYDWTTIQNPSFDSSVNVFYEEFTSQNYSEIYGNEEYSIQIKACNLTTSECGNPTTPTTLTTMIDAVEDFELTALVDTINVSWTPPDVRIIGGVPHLYQYLILVDGPDFHVYTPSNDSTFYEATGLTCGEIYTVYMIPCRTFICGVGDAGEMVYDEIQVGFGPVFDLKCSVSDILDVHCSWLPPNSSVAPSYYNLTSQSGSLLDFQSFNVSDLSFNFSVNLPNQYYQINVSACASNGGCGVISSFQIRIADIPHPNIISSYSGIELIQITFSQVSQAKAYLVTIDDHLSWINFSSLIPNGNEMIGTINQLDGNVEYGVAVRGCTDSSCQPQYLGDSSATISIKAQLGNITGLTCSSSICGFDCEWDSLELSEGLQAISFWFNQNLTCLNKSSTTLSLTGLLGGANYDIYVSASADPDCESSNYSGLNASTSITTQKIPSPSIIQSNSKPDEIELIFTNLIQAKSYLVSIDNQQTWISFSSLIPNGEAIIGLIDNISGNVEYEVAVRGCSDSSCTFEYLGDPSESIPVKAQLSNITGLNCSATSCGFECTWDSIDSSGIEAFAIIINLLLTNQQLKSIDQTQSICLDKSSTNFSISNLTGGAKYEITIFASADPDCKPNDYSGLNFTFEITTDKLPAPSIIQSNSKVEEIELIFSKLSAAKSYLVSIDNKQTWISFSSLISNGTEMIGTINQLDGNVEYEVAVRGCSDLICQTQNLGDSSTTISIKPKLGNITGFNCNPIICGFECEWNPLELSTGLNGYSLSYGSKSICLDKSSTNFSISNLIGGAKYEITIFASADPNCKPNDYSGLNFTFEITTDKLPAPSIIQSNSKVEEIELIFSKLSAAKSYLVSIDNKQTWITFSSLISNGNKMTGTINQLDGNVEYEVAVRGCSDSICTFEYLGYSSATISIKPKLGNITGFNCNPIICGFECEWNPLELSTGLNGYSLSYGSKSICLDKSSTNFSISNLTGGAKYEITIFASADPNCKPNDYSGLSSIIKIETNKLPAPSIIQSNSKVEEIELIFTKLSEAKSYLVSIDGRMTWINFTTLISNGNEMIGTINQLDGNFEYQVSVVGCIDLICQTQNLGYPSTTISIKPKLGNITGFNCNPIICGFECEWNPLELSTGLSGYSLSYGSGSICVSKLMNQISIFNLIGGENYEITIFASGDWKCESSEYSGANTTTSITTIAAPTQEATESSSNTKVIIPAVIVPIVVVAIIIIIIMWIKSKSKKRKNQNQQNQNKEMELSDDI</sequence>
<keyword evidence="2" id="KW-0812">Transmembrane</keyword>
<keyword evidence="2" id="KW-1133">Transmembrane helix</keyword>
<dbReference type="PANTHER" id="PTHR46708">
    <property type="entry name" value="TENASCIN"/>
    <property type="match status" value="1"/>
</dbReference>
<evidence type="ECO:0000256" key="2">
    <source>
        <dbReference type="SAM" id="Phobius"/>
    </source>
</evidence>
<comment type="caution">
    <text evidence="4">The sequence shown here is derived from an EMBL/GenBank/DDBJ whole genome shotgun (WGS) entry which is preliminary data.</text>
</comment>
<dbReference type="InterPro" id="IPR050991">
    <property type="entry name" value="ECM_Regulatory_Proteins"/>
</dbReference>
<dbReference type="InterPro" id="IPR036116">
    <property type="entry name" value="FN3_sf"/>
</dbReference>
<keyword evidence="5" id="KW-1185">Reference proteome</keyword>
<keyword evidence="2" id="KW-0472">Membrane</keyword>
<dbReference type="EMBL" id="JAPDFW010000081">
    <property type="protein sequence ID" value="KAJ5072639.1"/>
    <property type="molecule type" value="Genomic_DNA"/>
</dbReference>
<feature type="chain" id="PRO_5040462571" evidence="3">
    <location>
        <begin position="20"/>
        <end position="1643"/>
    </location>
</feature>
<dbReference type="PANTHER" id="PTHR46708:SF2">
    <property type="entry name" value="FIBRONECTIN TYPE-III DOMAIN-CONTAINING PROTEIN"/>
    <property type="match status" value="1"/>
</dbReference>
<organism evidence="4 5">
    <name type="scientific">Anaeramoeba ignava</name>
    <name type="common">Anaerobic marine amoeba</name>
    <dbReference type="NCBI Taxonomy" id="1746090"/>
    <lineage>
        <taxon>Eukaryota</taxon>
        <taxon>Metamonada</taxon>
        <taxon>Anaeramoebidae</taxon>
        <taxon>Anaeramoeba</taxon>
    </lineage>
</organism>
<proteinExistence type="predicted"/>
<reference evidence="4" key="1">
    <citation type="submission" date="2022-10" db="EMBL/GenBank/DDBJ databases">
        <title>Novel sulphate-reducing endosymbionts in the free-living metamonad Anaeramoeba.</title>
        <authorList>
            <person name="Jerlstrom-Hultqvist J."/>
            <person name="Cepicka I."/>
            <person name="Gallot-Lavallee L."/>
            <person name="Salas-Leiva D."/>
            <person name="Curtis B.A."/>
            <person name="Zahonova K."/>
            <person name="Pipaliya S."/>
            <person name="Dacks J."/>
            <person name="Roger A.J."/>
        </authorList>
    </citation>
    <scope>NUCLEOTIDE SEQUENCE</scope>
    <source>
        <strain evidence="4">BMAN</strain>
    </source>
</reference>
<evidence type="ECO:0000313" key="4">
    <source>
        <dbReference type="EMBL" id="KAJ5072639.1"/>
    </source>
</evidence>
<feature type="transmembrane region" description="Helical" evidence="2">
    <location>
        <begin position="1596"/>
        <end position="1618"/>
    </location>
</feature>
<evidence type="ECO:0000256" key="1">
    <source>
        <dbReference type="ARBA" id="ARBA00022737"/>
    </source>
</evidence>